<dbReference type="Gene3D" id="1.10.10.10">
    <property type="entry name" value="Winged helix-like DNA-binding domain superfamily/Winged helix DNA-binding domain"/>
    <property type="match status" value="1"/>
</dbReference>
<dbReference type="PROSITE" id="PS00374">
    <property type="entry name" value="MGMT"/>
    <property type="match status" value="1"/>
</dbReference>
<dbReference type="GO" id="GO:0006281">
    <property type="term" value="P:DNA repair"/>
    <property type="evidence" value="ECO:0007669"/>
    <property type="project" value="UniProtKB-KW"/>
</dbReference>
<protein>
    <recommendedName>
        <fullName evidence="3">methylated-DNA--[protein]-cysteine S-methyltransferase</fullName>
        <ecNumber evidence="3">2.1.1.63</ecNumber>
    </recommendedName>
</protein>
<keyword evidence="4" id="KW-0489">Methyltransferase</keyword>
<evidence type="ECO:0000256" key="6">
    <source>
        <dbReference type="ARBA" id="ARBA00022763"/>
    </source>
</evidence>
<dbReference type="Proteomes" id="UP001138751">
    <property type="component" value="Unassembled WGS sequence"/>
</dbReference>
<name>A0A9X9WTW6_9PROT</name>
<organism evidence="10 11">
    <name type="scientific">Neoroseomonas soli</name>
    <dbReference type="NCBI Taxonomy" id="1081025"/>
    <lineage>
        <taxon>Bacteria</taxon>
        <taxon>Pseudomonadati</taxon>
        <taxon>Pseudomonadota</taxon>
        <taxon>Alphaproteobacteria</taxon>
        <taxon>Acetobacterales</taxon>
        <taxon>Acetobacteraceae</taxon>
        <taxon>Neoroseomonas</taxon>
    </lineage>
</organism>
<comment type="catalytic activity">
    <reaction evidence="1">
        <text>a 4-O-methyl-thymidine in DNA + L-cysteinyl-[protein] = a thymidine in DNA + S-methyl-L-cysteinyl-[protein]</text>
        <dbReference type="Rhea" id="RHEA:53428"/>
        <dbReference type="Rhea" id="RHEA-COMP:10131"/>
        <dbReference type="Rhea" id="RHEA-COMP:10132"/>
        <dbReference type="Rhea" id="RHEA-COMP:13555"/>
        <dbReference type="Rhea" id="RHEA-COMP:13556"/>
        <dbReference type="ChEBI" id="CHEBI:29950"/>
        <dbReference type="ChEBI" id="CHEBI:82612"/>
        <dbReference type="ChEBI" id="CHEBI:137386"/>
        <dbReference type="ChEBI" id="CHEBI:137387"/>
        <dbReference type="EC" id="2.1.1.63"/>
    </reaction>
</comment>
<dbReference type="EMBL" id="JAAEDM010000009">
    <property type="protein sequence ID" value="MBR0670595.1"/>
    <property type="molecule type" value="Genomic_DNA"/>
</dbReference>
<evidence type="ECO:0000313" key="10">
    <source>
        <dbReference type="EMBL" id="MBR0670595.1"/>
    </source>
</evidence>
<dbReference type="EC" id="2.1.1.63" evidence="3"/>
<dbReference type="NCBIfam" id="TIGR00589">
    <property type="entry name" value="ogt"/>
    <property type="match status" value="1"/>
</dbReference>
<dbReference type="InterPro" id="IPR014048">
    <property type="entry name" value="MethylDNA_cys_MeTrfase_DNA-bd"/>
</dbReference>
<keyword evidence="6" id="KW-0227">DNA damage</keyword>
<evidence type="ECO:0000256" key="5">
    <source>
        <dbReference type="ARBA" id="ARBA00022679"/>
    </source>
</evidence>
<evidence type="ECO:0000256" key="2">
    <source>
        <dbReference type="ARBA" id="ARBA00008711"/>
    </source>
</evidence>
<dbReference type="GO" id="GO:0003908">
    <property type="term" value="F:methylated-DNA-[protein]-cysteine S-methyltransferase activity"/>
    <property type="evidence" value="ECO:0007669"/>
    <property type="project" value="UniProtKB-EC"/>
</dbReference>
<evidence type="ECO:0000256" key="4">
    <source>
        <dbReference type="ARBA" id="ARBA00022603"/>
    </source>
</evidence>
<evidence type="ECO:0000259" key="9">
    <source>
        <dbReference type="Pfam" id="PF01035"/>
    </source>
</evidence>
<evidence type="ECO:0000256" key="3">
    <source>
        <dbReference type="ARBA" id="ARBA00011918"/>
    </source>
</evidence>
<reference evidence="10" key="1">
    <citation type="submission" date="2020-01" db="EMBL/GenBank/DDBJ databases">
        <authorList>
            <person name="Rat A."/>
        </authorList>
    </citation>
    <scope>NUCLEOTIDE SEQUENCE</scope>
    <source>
        <strain evidence="10">LMG 31231</strain>
    </source>
</reference>
<accession>A0A9X9WTW6</accession>
<dbReference type="SUPFAM" id="SSF46767">
    <property type="entry name" value="Methylated DNA-protein cysteine methyltransferase, C-terminal domain"/>
    <property type="match status" value="1"/>
</dbReference>
<evidence type="ECO:0000256" key="7">
    <source>
        <dbReference type="ARBA" id="ARBA00023204"/>
    </source>
</evidence>
<dbReference type="InterPro" id="IPR001497">
    <property type="entry name" value="MethylDNA_cys_MeTrfase_AS"/>
</dbReference>
<dbReference type="GO" id="GO:0032259">
    <property type="term" value="P:methylation"/>
    <property type="evidence" value="ECO:0007669"/>
    <property type="project" value="UniProtKB-KW"/>
</dbReference>
<evidence type="ECO:0000313" key="11">
    <source>
        <dbReference type="Proteomes" id="UP001138751"/>
    </source>
</evidence>
<keyword evidence="11" id="KW-1185">Reference proteome</keyword>
<proteinExistence type="inferred from homology"/>
<keyword evidence="7" id="KW-0234">DNA repair</keyword>
<comment type="caution">
    <text evidence="10">The sequence shown here is derived from an EMBL/GenBank/DDBJ whole genome shotgun (WGS) entry which is preliminary data.</text>
</comment>
<keyword evidence="5" id="KW-0808">Transferase</keyword>
<dbReference type="CDD" id="cd06445">
    <property type="entry name" value="ATase"/>
    <property type="match status" value="1"/>
</dbReference>
<dbReference type="InterPro" id="IPR036388">
    <property type="entry name" value="WH-like_DNA-bd_sf"/>
</dbReference>
<evidence type="ECO:0000256" key="8">
    <source>
        <dbReference type="ARBA" id="ARBA00049348"/>
    </source>
</evidence>
<feature type="domain" description="Methylated-DNA-[protein]-cysteine S-methyltransferase DNA binding" evidence="9">
    <location>
        <begin position="23"/>
        <end position="103"/>
    </location>
</feature>
<comment type="similarity">
    <text evidence="2">Belongs to the MGMT family.</text>
</comment>
<dbReference type="AlphaFoldDB" id="A0A9X9WTW6"/>
<comment type="catalytic activity">
    <reaction evidence="8">
        <text>a 6-O-methyl-2'-deoxyguanosine in DNA + L-cysteinyl-[protein] = S-methyl-L-cysteinyl-[protein] + a 2'-deoxyguanosine in DNA</text>
        <dbReference type="Rhea" id="RHEA:24000"/>
        <dbReference type="Rhea" id="RHEA-COMP:10131"/>
        <dbReference type="Rhea" id="RHEA-COMP:10132"/>
        <dbReference type="Rhea" id="RHEA-COMP:11367"/>
        <dbReference type="Rhea" id="RHEA-COMP:11368"/>
        <dbReference type="ChEBI" id="CHEBI:29950"/>
        <dbReference type="ChEBI" id="CHEBI:82612"/>
        <dbReference type="ChEBI" id="CHEBI:85445"/>
        <dbReference type="ChEBI" id="CHEBI:85448"/>
        <dbReference type="EC" id="2.1.1.63"/>
    </reaction>
</comment>
<dbReference type="FunFam" id="1.10.10.10:FF:000214">
    <property type="entry name" value="Methylated-DNA--protein-cysteine methyltransferase"/>
    <property type="match status" value="1"/>
</dbReference>
<dbReference type="InterPro" id="IPR036217">
    <property type="entry name" value="MethylDNA_cys_MeTrfase_DNAb"/>
</dbReference>
<reference evidence="10" key="2">
    <citation type="journal article" date="2021" name="Syst. Appl. Microbiol.">
        <title>Roseomonas hellenica sp. nov., isolated from roots of wild-growing Alkanna tinctoria.</title>
        <authorList>
            <person name="Rat A."/>
            <person name="Naranjo H.D."/>
            <person name="Lebbe L."/>
            <person name="Cnockaert M."/>
            <person name="Krigas N."/>
            <person name="Grigoriadou K."/>
            <person name="Maloupa E."/>
            <person name="Willems A."/>
        </authorList>
    </citation>
    <scope>NUCLEOTIDE SEQUENCE</scope>
    <source>
        <strain evidence="10">LMG 31231</strain>
    </source>
</reference>
<dbReference type="PANTHER" id="PTHR10815">
    <property type="entry name" value="METHYLATED-DNA--PROTEIN-CYSTEINE METHYLTRANSFERASE"/>
    <property type="match status" value="1"/>
</dbReference>
<evidence type="ECO:0000256" key="1">
    <source>
        <dbReference type="ARBA" id="ARBA00001286"/>
    </source>
</evidence>
<dbReference type="PANTHER" id="PTHR10815:SF14">
    <property type="entry name" value="BIFUNCTIONAL TRANSCRIPTIONAL ACTIVATOR_DNA REPAIR ENZYME ADA"/>
    <property type="match status" value="1"/>
</dbReference>
<gene>
    <name evidence="10" type="ORF">GXW76_05390</name>
</gene>
<sequence>MKGAQETRTMTIADLALDLRGTDFQRAVWAALREIPPGCTMTYAEVAARIGRPGAARAVARACAANPVALAVPCHRVVPASGGTGGWRWGAARKRVLLAKEGAR</sequence>
<dbReference type="Pfam" id="PF01035">
    <property type="entry name" value="DNA_binding_1"/>
    <property type="match status" value="1"/>
</dbReference>